<gene>
    <name evidence="2" type="ORF">LTRI10_LOCUS17775</name>
</gene>
<dbReference type="InterPro" id="IPR042277">
    <property type="entry name" value="IST1-like"/>
</dbReference>
<reference evidence="2 3" key="1">
    <citation type="submission" date="2024-04" db="EMBL/GenBank/DDBJ databases">
        <authorList>
            <person name="Fracassetti M."/>
        </authorList>
    </citation>
    <scope>NUCLEOTIDE SEQUENCE [LARGE SCALE GENOMIC DNA]</scope>
</reference>
<organism evidence="2 3">
    <name type="scientific">Linum trigynum</name>
    <dbReference type="NCBI Taxonomy" id="586398"/>
    <lineage>
        <taxon>Eukaryota</taxon>
        <taxon>Viridiplantae</taxon>
        <taxon>Streptophyta</taxon>
        <taxon>Embryophyta</taxon>
        <taxon>Tracheophyta</taxon>
        <taxon>Spermatophyta</taxon>
        <taxon>Magnoliopsida</taxon>
        <taxon>eudicotyledons</taxon>
        <taxon>Gunneridae</taxon>
        <taxon>Pentapetalae</taxon>
        <taxon>rosids</taxon>
        <taxon>fabids</taxon>
        <taxon>Malpighiales</taxon>
        <taxon>Linaceae</taxon>
        <taxon>Linum</taxon>
    </lineage>
</organism>
<proteinExistence type="inferred from homology"/>
<evidence type="ECO:0000256" key="1">
    <source>
        <dbReference type="ARBA" id="ARBA00005536"/>
    </source>
</evidence>
<dbReference type="Pfam" id="PF03398">
    <property type="entry name" value="Ist1"/>
    <property type="match status" value="1"/>
</dbReference>
<comment type="similarity">
    <text evidence="1">Belongs to the IST1 family.</text>
</comment>
<protein>
    <recommendedName>
        <fullName evidence="4">IST1-like protein</fullName>
    </recommendedName>
</protein>
<evidence type="ECO:0008006" key="4">
    <source>
        <dbReference type="Google" id="ProtNLM"/>
    </source>
</evidence>
<dbReference type="AlphaFoldDB" id="A0AAV2DR34"/>
<keyword evidence="3" id="KW-1185">Reference proteome</keyword>
<dbReference type="Proteomes" id="UP001497516">
    <property type="component" value="Chromosome 3"/>
</dbReference>
<dbReference type="PANTHER" id="PTHR12161:SF44">
    <property type="entry name" value="REGULATOR OF VPS4 ACTIVITY IN THE MVB PATHWAY PROTEIN"/>
    <property type="match status" value="1"/>
</dbReference>
<accession>A0AAV2DR34</accession>
<dbReference type="Gene3D" id="1.20.1260.60">
    <property type="entry name" value="Vacuolar protein sorting-associated protein Ist1"/>
    <property type="match status" value="1"/>
</dbReference>
<sequence>MVKVAARNGREKLESIIDGFGGRWRSASRCKRVVRRLQNRLAKSKDSRIGMVKRLRPEVATFVQNKESDLALLTAEQIVEDENTIQLYELLHELCQNIVNNLPYIRLRHKDCPNEVSRAISALSFAASSCPDLPELQTIRQLFIERYGDDLFDKASSLHEGNSHNRFFNLGVEERLALRRTVSDDMKVRKVSEIIGVDCSSMRKSRKGSSSGKSSIAVDVSCGRSYRYHQDDDEDGSCGGSSIEKVWKSLERMNVGIKKSSAILKASSMPQLGGWCRSDKDLETKATSMKRIASLPSMLPSHVHPKLPDCDDLEEKFRALKMEYMKVKRSVAEPILLH</sequence>
<name>A0AAV2DR34_9ROSI</name>
<dbReference type="GO" id="GO:0015031">
    <property type="term" value="P:protein transport"/>
    <property type="evidence" value="ECO:0007669"/>
    <property type="project" value="InterPro"/>
</dbReference>
<dbReference type="InterPro" id="IPR005061">
    <property type="entry name" value="Ist1"/>
</dbReference>
<dbReference type="EMBL" id="OZ034816">
    <property type="protein sequence ID" value="CAL1376015.1"/>
    <property type="molecule type" value="Genomic_DNA"/>
</dbReference>
<evidence type="ECO:0000313" key="2">
    <source>
        <dbReference type="EMBL" id="CAL1376015.1"/>
    </source>
</evidence>
<evidence type="ECO:0000313" key="3">
    <source>
        <dbReference type="Proteomes" id="UP001497516"/>
    </source>
</evidence>
<dbReference type="PANTHER" id="PTHR12161">
    <property type="entry name" value="IST1 FAMILY MEMBER"/>
    <property type="match status" value="1"/>
</dbReference>